<dbReference type="EMBL" id="JAXCLA010000008">
    <property type="protein sequence ID" value="MDY0747399.1"/>
    <property type="molecule type" value="Genomic_DNA"/>
</dbReference>
<feature type="region of interest" description="Disordered" evidence="1">
    <location>
        <begin position="20"/>
        <end position="47"/>
    </location>
</feature>
<evidence type="ECO:0000313" key="2">
    <source>
        <dbReference type="EMBL" id="MDY0747399.1"/>
    </source>
</evidence>
<protein>
    <recommendedName>
        <fullName evidence="4">Lipoprotein SmpA/OmlA domain-containing protein</fullName>
    </recommendedName>
</protein>
<gene>
    <name evidence="2" type="ORF">SNE35_23045</name>
</gene>
<dbReference type="PROSITE" id="PS51257">
    <property type="entry name" value="PROKAR_LIPOPROTEIN"/>
    <property type="match status" value="1"/>
</dbReference>
<dbReference type="Proteomes" id="UP001285263">
    <property type="component" value="Unassembled WGS sequence"/>
</dbReference>
<comment type="caution">
    <text evidence="2">The sequence shown here is derived from an EMBL/GenBank/DDBJ whole genome shotgun (WGS) entry which is preliminary data.</text>
</comment>
<evidence type="ECO:0000256" key="1">
    <source>
        <dbReference type="SAM" id="MobiDB-lite"/>
    </source>
</evidence>
<accession>A0ABU5DMN0</accession>
<keyword evidence="3" id="KW-1185">Reference proteome</keyword>
<evidence type="ECO:0000313" key="3">
    <source>
        <dbReference type="Proteomes" id="UP001285263"/>
    </source>
</evidence>
<proteinExistence type="predicted"/>
<reference evidence="2 3" key="1">
    <citation type="submission" date="2023-11" db="EMBL/GenBank/DDBJ databases">
        <title>Paucibacter sp. nov., isolated from fresh soil in Korea.</title>
        <authorList>
            <person name="Le N.T.T."/>
        </authorList>
    </citation>
    <scope>NUCLEOTIDE SEQUENCE [LARGE SCALE GENOMIC DNA]</scope>
    <source>
        <strain evidence="2 3">R3-3</strain>
    </source>
</reference>
<dbReference type="RefSeq" id="WP_320425370.1">
    <property type="nucleotide sequence ID" value="NZ_JAXCLA010000008.1"/>
</dbReference>
<organism evidence="2 3">
    <name type="scientific">Roseateles agri</name>
    <dbReference type="NCBI Taxonomy" id="3098619"/>
    <lineage>
        <taxon>Bacteria</taxon>
        <taxon>Pseudomonadati</taxon>
        <taxon>Pseudomonadota</taxon>
        <taxon>Betaproteobacteria</taxon>
        <taxon>Burkholderiales</taxon>
        <taxon>Sphaerotilaceae</taxon>
        <taxon>Roseateles</taxon>
    </lineage>
</organism>
<name>A0ABU5DMN0_9BURK</name>
<evidence type="ECO:0008006" key="4">
    <source>
        <dbReference type="Google" id="ProtNLM"/>
    </source>
</evidence>
<sequence>MKRLLLSLVPLALAAGCAGPVTTEAPRAPDGESLAPEAAQSRVPPGATQAEVAAALGPALQVDFDNGHAVWAYRWPDAAEPRNTRAASELVILFDSAGRVQKLRLRPGYR</sequence>